<dbReference type="PANTHER" id="PTHR30572:SF4">
    <property type="entry name" value="ABC TRANSPORTER PERMEASE YTRF"/>
    <property type="match status" value="1"/>
</dbReference>
<keyword evidence="3 7" id="KW-0812">Transmembrane</keyword>
<comment type="caution">
    <text evidence="9">The sequence shown here is derived from an EMBL/GenBank/DDBJ whole genome shotgun (WGS) entry which is preliminary data.</text>
</comment>
<feature type="transmembrane region" description="Helical" evidence="7">
    <location>
        <begin position="742"/>
        <end position="766"/>
    </location>
</feature>
<evidence type="ECO:0000313" key="10">
    <source>
        <dbReference type="Proteomes" id="UP000077701"/>
    </source>
</evidence>
<evidence type="ECO:0000259" key="8">
    <source>
        <dbReference type="Pfam" id="PF02687"/>
    </source>
</evidence>
<evidence type="ECO:0000256" key="7">
    <source>
        <dbReference type="SAM" id="Phobius"/>
    </source>
</evidence>
<dbReference type="AlphaFoldDB" id="A0A171D264"/>
<name>A0A171D264_9ACTN</name>
<evidence type="ECO:0000256" key="2">
    <source>
        <dbReference type="ARBA" id="ARBA00022475"/>
    </source>
</evidence>
<dbReference type="PANTHER" id="PTHR30572">
    <property type="entry name" value="MEMBRANE COMPONENT OF TRANSPORTER-RELATED"/>
    <property type="match status" value="1"/>
</dbReference>
<evidence type="ECO:0000256" key="4">
    <source>
        <dbReference type="ARBA" id="ARBA00022989"/>
    </source>
</evidence>
<organism evidence="9 10">
    <name type="scientific">Planomonospora sphaerica</name>
    <dbReference type="NCBI Taxonomy" id="161355"/>
    <lineage>
        <taxon>Bacteria</taxon>
        <taxon>Bacillati</taxon>
        <taxon>Actinomycetota</taxon>
        <taxon>Actinomycetes</taxon>
        <taxon>Streptosporangiales</taxon>
        <taxon>Streptosporangiaceae</taxon>
        <taxon>Planomonospora</taxon>
    </lineage>
</organism>
<feature type="transmembrane region" description="Helical" evidence="7">
    <location>
        <begin position="35"/>
        <end position="57"/>
    </location>
</feature>
<feature type="transmembrane region" description="Helical" evidence="7">
    <location>
        <begin position="501"/>
        <end position="521"/>
    </location>
</feature>
<reference evidence="9 10" key="1">
    <citation type="journal article" date="2016" name="Genome Announc.">
        <title>Draft Genome Sequence of Planomonospora sphaerica JCM9374, a Rare Actinomycete.</title>
        <authorList>
            <person name="Dohra H."/>
            <person name="Suzuki T."/>
            <person name="Inoue Y."/>
            <person name="Kodani S."/>
        </authorList>
    </citation>
    <scope>NUCLEOTIDE SEQUENCE [LARGE SCALE GENOMIC DNA]</scope>
    <source>
        <strain evidence="9 10">JCM 9374</strain>
    </source>
</reference>
<evidence type="ECO:0000256" key="6">
    <source>
        <dbReference type="ARBA" id="ARBA00038076"/>
    </source>
</evidence>
<feature type="transmembrane region" description="Helical" evidence="7">
    <location>
        <begin position="284"/>
        <end position="307"/>
    </location>
</feature>
<comment type="similarity">
    <text evidence="6">Belongs to the ABC-4 integral membrane protein family.</text>
</comment>
<reference evidence="10" key="2">
    <citation type="submission" date="2016-04" db="EMBL/GenBank/DDBJ databases">
        <title>Planomonospora sphaerica JCM9374 whole genome shotgun sequence.</title>
        <authorList>
            <person name="Suzuki T."/>
            <person name="Dohra H."/>
            <person name="Kodani S."/>
        </authorList>
    </citation>
    <scope>NUCLEOTIDE SEQUENCE [LARGE SCALE GENOMIC DNA]</scope>
    <source>
        <strain evidence="10">JCM 9374</strain>
    </source>
</reference>
<dbReference type="Proteomes" id="UP000077701">
    <property type="component" value="Unassembled WGS sequence"/>
</dbReference>
<dbReference type="RefSeq" id="WP_231647378.1">
    <property type="nucleotide sequence ID" value="NZ_BDCX01000007.1"/>
</dbReference>
<feature type="transmembrane region" description="Helical" evidence="7">
    <location>
        <begin position="382"/>
        <end position="404"/>
    </location>
</feature>
<sequence>MSAGRMEKTTRSPLAALRAALRISRRDALRAKGRSALIMTMIGLPVLVVTAMLTLLATADVDPREGRTAELGTADARIRTTGFQTDVYQDVTGRGWAVSGEAVPSTRPRSAAEVAGLLEPGTRLLPLNEGDVELRTPEGYEQVNAGEVDLRDPLAAGLYRLLEGRLPASSEEVVITAGMRERGARLGATLAVTRQDRPVRIVGVVEHPHWTDQAEIVGLPGVLLPGERNGRGTGWLADTPGPVTWAQVQRLNAAGLLAHSRAVAEDPPASTAPYAESSYVDVEWVAGIGLTGVMVVLEVVLLAGPAFTVGLRRRRRELALLAAQGGSPGQLRTVVLADGLVLGGGAAVLGLVLGVGLAALSAALEAGRLIGRVGPLDVPWPWIAAVAVLGAVSGLAAAVVPAVQAARQNPAAVLGGRRSDARDRAGRPVLGAVLLAAGVAAVFLAVRFSEVWVFAAALLSQLGLIALTPRLVRTAVGLAGRLPLPFRLAARDASRNGVRTASAVAAVMTATAAFTAGGVAMSSDFAERRDSYQAAVPAGTLTVGGGRLDDGAWAEVEEATRRRLPGVPLIEAAAVRDVGGQDMALYIRPPSGRTPYVEGDHGDLPIGDERLLRLVQGRHDPVAAEALASGRAVVFDPGLLRDGRLRMKAVPRGEGGQREIEVSAVVAEAVNPRHALVVLPPSAVRAAGLTTVPRRLYADLGARSFSPEQEIRFARDLSAVSAGQANAHLERGFTDDYLAAQLWILLGAAFVLVLGGTFVATGLAAADLRPDLATMAAVGAPPGTRRLVVAGQAGFVAGLGVLVGTLAGVVTGIGAAWPMTASMRGYDVFLAGNPGGGLPPLPEGAPTVELPWLFLAAVVAGLPVLAAAVAALFARTKVTLTRRIA</sequence>
<keyword evidence="10" id="KW-1185">Reference proteome</keyword>
<evidence type="ECO:0000256" key="3">
    <source>
        <dbReference type="ARBA" id="ARBA00022692"/>
    </source>
</evidence>
<dbReference type="GO" id="GO:0005886">
    <property type="term" value="C:plasma membrane"/>
    <property type="evidence" value="ECO:0007669"/>
    <property type="project" value="UniProtKB-SubCell"/>
</dbReference>
<gene>
    <name evidence="9" type="ORF">PS9374_03208</name>
</gene>
<evidence type="ECO:0000256" key="1">
    <source>
        <dbReference type="ARBA" id="ARBA00004651"/>
    </source>
</evidence>
<feature type="domain" description="ABC3 transporter permease C-terminal" evidence="8">
    <location>
        <begin position="293"/>
        <end position="410"/>
    </location>
</feature>
<evidence type="ECO:0000256" key="5">
    <source>
        <dbReference type="ARBA" id="ARBA00023136"/>
    </source>
</evidence>
<dbReference type="GO" id="GO:0022857">
    <property type="term" value="F:transmembrane transporter activity"/>
    <property type="evidence" value="ECO:0007669"/>
    <property type="project" value="TreeGrafter"/>
</dbReference>
<feature type="transmembrane region" description="Helical" evidence="7">
    <location>
        <begin position="425"/>
        <end position="446"/>
    </location>
</feature>
<comment type="subcellular location">
    <subcellularLocation>
        <location evidence="1">Cell membrane</location>
        <topology evidence="1">Multi-pass membrane protein</topology>
    </subcellularLocation>
</comment>
<protein>
    <submittedName>
        <fullName evidence="9">ABC transporter permease</fullName>
    </submittedName>
</protein>
<dbReference type="Pfam" id="PF02687">
    <property type="entry name" value="FtsX"/>
    <property type="match status" value="1"/>
</dbReference>
<accession>A0A171D264</accession>
<dbReference type="STRING" id="161355.PS9374_03208"/>
<feature type="transmembrane region" description="Helical" evidence="7">
    <location>
        <begin position="340"/>
        <end position="362"/>
    </location>
</feature>
<dbReference type="InterPro" id="IPR003838">
    <property type="entry name" value="ABC3_permease_C"/>
</dbReference>
<evidence type="ECO:0000313" key="9">
    <source>
        <dbReference type="EMBL" id="GAT67550.1"/>
    </source>
</evidence>
<dbReference type="InterPro" id="IPR050250">
    <property type="entry name" value="Macrolide_Exporter_MacB"/>
</dbReference>
<dbReference type="EMBL" id="BDCX01000007">
    <property type="protein sequence ID" value="GAT67550.1"/>
    <property type="molecule type" value="Genomic_DNA"/>
</dbReference>
<keyword evidence="5 7" id="KW-0472">Membrane</keyword>
<keyword evidence="2" id="KW-1003">Cell membrane</keyword>
<feature type="transmembrane region" description="Helical" evidence="7">
    <location>
        <begin position="852"/>
        <end position="874"/>
    </location>
</feature>
<feature type="transmembrane region" description="Helical" evidence="7">
    <location>
        <begin position="787"/>
        <end position="817"/>
    </location>
</feature>
<feature type="transmembrane region" description="Helical" evidence="7">
    <location>
        <begin position="452"/>
        <end position="472"/>
    </location>
</feature>
<keyword evidence="4 7" id="KW-1133">Transmembrane helix</keyword>
<proteinExistence type="inferred from homology"/>